<evidence type="ECO:0000256" key="2">
    <source>
        <dbReference type="SAM" id="Phobius"/>
    </source>
</evidence>
<dbReference type="Proteomes" id="UP001422074">
    <property type="component" value="Unassembled WGS sequence"/>
</dbReference>
<evidence type="ECO:0000313" key="5">
    <source>
        <dbReference type="Proteomes" id="UP001422074"/>
    </source>
</evidence>
<keyword evidence="2" id="KW-1133">Transmembrane helix</keyword>
<dbReference type="PROSITE" id="PS51318">
    <property type="entry name" value="TAT"/>
    <property type="match status" value="1"/>
</dbReference>
<dbReference type="EMBL" id="JBDFRB010000007">
    <property type="protein sequence ID" value="MEN2744827.1"/>
    <property type="molecule type" value="Genomic_DNA"/>
</dbReference>
<dbReference type="Gene3D" id="2.60.40.2230">
    <property type="entry name" value="Uncharacterised protein YcnI-like PF07987, DUF1775"/>
    <property type="match status" value="1"/>
</dbReference>
<feature type="region of interest" description="Disordered" evidence="1">
    <location>
        <begin position="212"/>
        <end position="248"/>
    </location>
</feature>
<proteinExistence type="predicted"/>
<evidence type="ECO:0000256" key="1">
    <source>
        <dbReference type="SAM" id="MobiDB-lite"/>
    </source>
</evidence>
<gene>
    <name evidence="4" type="ORF">ABCQ75_09775</name>
</gene>
<comment type="caution">
    <text evidence="4">The sequence shown here is derived from an EMBL/GenBank/DDBJ whole genome shotgun (WGS) entry which is preliminary data.</text>
</comment>
<keyword evidence="5" id="KW-1185">Reference proteome</keyword>
<dbReference type="InterPro" id="IPR038507">
    <property type="entry name" value="YcnI-like_sf"/>
</dbReference>
<feature type="region of interest" description="Disordered" evidence="1">
    <location>
        <begin position="1"/>
        <end position="23"/>
    </location>
</feature>
<dbReference type="Pfam" id="PF07987">
    <property type="entry name" value="DUF1775"/>
    <property type="match status" value="1"/>
</dbReference>
<accession>A0ABU9X197</accession>
<keyword evidence="2" id="KW-0472">Membrane</keyword>
<dbReference type="CDD" id="cd08545">
    <property type="entry name" value="YcnI_like"/>
    <property type="match status" value="1"/>
</dbReference>
<organism evidence="4 5">
    <name type="scientific">Sinomonas halotolerans</name>
    <dbReference type="NCBI Taxonomy" id="1644133"/>
    <lineage>
        <taxon>Bacteria</taxon>
        <taxon>Bacillati</taxon>
        <taxon>Actinomycetota</taxon>
        <taxon>Actinomycetes</taxon>
        <taxon>Micrococcales</taxon>
        <taxon>Micrococcaceae</taxon>
        <taxon>Sinomonas</taxon>
    </lineage>
</organism>
<reference evidence="4 5" key="1">
    <citation type="submission" date="2024-05" db="EMBL/GenBank/DDBJ databases">
        <title>Sinomonas sp. nov., isolated from a waste landfill.</title>
        <authorList>
            <person name="Zhao Y."/>
        </authorList>
    </citation>
    <scope>NUCLEOTIDE SEQUENCE [LARGE SCALE GENOMIC DNA]</scope>
    <source>
        <strain evidence="4 5">CCTCC AB2014300</strain>
    </source>
</reference>
<name>A0ABU9X197_9MICC</name>
<dbReference type="InterPro" id="IPR006311">
    <property type="entry name" value="TAT_signal"/>
</dbReference>
<feature type="compositionally biased region" description="Low complexity" evidence="1">
    <location>
        <begin position="229"/>
        <end position="248"/>
    </location>
</feature>
<evidence type="ECO:0000259" key="3">
    <source>
        <dbReference type="Pfam" id="PF07987"/>
    </source>
</evidence>
<feature type="transmembrane region" description="Helical" evidence="2">
    <location>
        <begin position="252"/>
        <end position="272"/>
    </location>
</feature>
<keyword evidence="2" id="KW-0812">Transmembrane</keyword>
<dbReference type="InterPro" id="IPR012533">
    <property type="entry name" value="YcnI-copper_dom"/>
</dbReference>
<evidence type="ECO:0000313" key="4">
    <source>
        <dbReference type="EMBL" id="MEN2744827.1"/>
    </source>
</evidence>
<sequence length="281" mass="27912">MNTENTTTAGTPITTPSSRNTRTARTARAAARARNARVLLARAGAAAAASAALALSGAGAASAHVSIDPSATEAGGSALLAFGIPHGCGESPTRQVAITLPEGINDATPTAHANWTARKVTEKLGTPITTPDGATITERTSQIVYTAIKPLPAELRDDFVLSVKLPADAAGSTLRFPTLQTCTEGRTDWAQVPAEGGGHDAVEYPAPSIEVTSAAASGHAEDGHGEGGHATAGSDDGDASSPMAGASGAESAGWAGLVAGLAGLAMGTLAFVRTRSPRGSA</sequence>
<protein>
    <submittedName>
        <fullName evidence="4">YcnI family protein</fullName>
    </submittedName>
</protein>
<dbReference type="RefSeq" id="WP_345885124.1">
    <property type="nucleotide sequence ID" value="NZ_JBDFRB010000007.1"/>
</dbReference>
<feature type="domain" description="YncI copper-binding" evidence="3">
    <location>
        <begin position="64"/>
        <end position="211"/>
    </location>
</feature>